<evidence type="ECO:0000256" key="3">
    <source>
        <dbReference type="RuleBase" id="RU004075"/>
    </source>
</evidence>
<dbReference type="PANTHER" id="PTHR43586">
    <property type="entry name" value="CYSTEINE DESULFURASE"/>
    <property type="match status" value="1"/>
</dbReference>
<dbReference type="SUPFAM" id="SSF53383">
    <property type="entry name" value="PLP-dependent transferases"/>
    <property type="match status" value="1"/>
</dbReference>
<dbReference type="InterPro" id="IPR010969">
    <property type="entry name" value="Cys_dSase-rel_unknwn_funct"/>
</dbReference>
<keyword evidence="6" id="KW-0456">Lyase</keyword>
<dbReference type="InterPro" id="IPR015422">
    <property type="entry name" value="PyrdxlP-dep_Trfase_small"/>
</dbReference>
<dbReference type="Gene3D" id="3.90.1150.10">
    <property type="entry name" value="Aspartate Aminotransferase, domain 1"/>
    <property type="match status" value="1"/>
</dbReference>
<evidence type="ECO:0000256" key="2">
    <source>
        <dbReference type="ARBA" id="ARBA00022898"/>
    </source>
</evidence>
<reference evidence="6 7" key="1">
    <citation type="submission" date="2018-06" db="EMBL/GenBank/DDBJ databases">
        <authorList>
            <consortium name="Pathogen Informatics"/>
            <person name="Doyle S."/>
        </authorList>
    </citation>
    <scope>NUCLEOTIDE SEQUENCE [LARGE SCALE GENOMIC DNA]</scope>
    <source>
        <strain evidence="6 7">NCTC13100</strain>
    </source>
</reference>
<accession>A0A379DGD5</accession>
<name>A0A379DGD5_9PORP</name>
<comment type="similarity">
    <text evidence="3">Belongs to the class-V pyridoxal-phosphate-dependent aminotransferase family.</text>
</comment>
<proteinExistence type="inferred from homology"/>
<dbReference type="AlphaFoldDB" id="A0A379DGD5"/>
<dbReference type="InterPro" id="IPR015421">
    <property type="entry name" value="PyrdxlP-dep_Trfase_major"/>
</dbReference>
<dbReference type="GO" id="GO:0016829">
    <property type="term" value="F:lyase activity"/>
    <property type="evidence" value="ECO:0007669"/>
    <property type="project" value="UniProtKB-KW"/>
</dbReference>
<dbReference type="EMBL" id="UGTI01000001">
    <property type="protein sequence ID" value="SUB77024.1"/>
    <property type="molecule type" value="Genomic_DNA"/>
</dbReference>
<dbReference type="Proteomes" id="UP000254263">
    <property type="component" value="Unassembled WGS sequence"/>
</dbReference>
<comment type="cofactor">
    <cofactor evidence="1 4">
        <name>pyridoxal 5'-phosphate</name>
        <dbReference type="ChEBI" id="CHEBI:597326"/>
    </cofactor>
</comment>
<dbReference type="Gene3D" id="3.40.640.10">
    <property type="entry name" value="Type I PLP-dependent aspartate aminotransferase-like (Major domain)"/>
    <property type="match status" value="1"/>
</dbReference>
<evidence type="ECO:0000256" key="4">
    <source>
        <dbReference type="RuleBase" id="RU004504"/>
    </source>
</evidence>
<protein>
    <submittedName>
        <fullName evidence="6">Cysteine sulfinate desulfinase</fullName>
        <ecNumber evidence="6">4.4.1.-</ecNumber>
    </submittedName>
</protein>
<dbReference type="InterPro" id="IPR015424">
    <property type="entry name" value="PyrdxlP-dep_Trfase"/>
</dbReference>
<dbReference type="InterPro" id="IPR020578">
    <property type="entry name" value="Aminotrans_V_PyrdxlP_BS"/>
</dbReference>
<dbReference type="RefSeq" id="WP_018359712.1">
    <property type="nucleotide sequence ID" value="NZ_UGTI01000001.1"/>
</dbReference>
<dbReference type="PANTHER" id="PTHR43586:SF4">
    <property type="entry name" value="ISOPENICILLIN N EPIMERASE"/>
    <property type="match status" value="1"/>
</dbReference>
<dbReference type="InterPro" id="IPR000192">
    <property type="entry name" value="Aminotrans_V_dom"/>
</dbReference>
<organism evidence="6 7">
    <name type="scientific">Porphyromonas macacae</name>
    <dbReference type="NCBI Taxonomy" id="28115"/>
    <lineage>
        <taxon>Bacteria</taxon>
        <taxon>Pseudomonadati</taxon>
        <taxon>Bacteroidota</taxon>
        <taxon>Bacteroidia</taxon>
        <taxon>Bacteroidales</taxon>
        <taxon>Porphyromonadaceae</taxon>
        <taxon>Porphyromonas</taxon>
    </lineage>
</organism>
<keyword evidence="2" id="KW-0663">Pyridoxal phosphate</keyword>
<dbReference type="NCBIfam" id="TIGR01977">
    <property type="entry name" value="am_tr_V_EF2568"/>
    <property type="match status" value="1"/>
</dbReference>
<sequence>MPQEPNRYFDNATTSYPKPEEMKRVLAHFYDVPVGSYGRSADEATLSITLKVEELRDRLAAWLGVSEASHILFCENATFGLNAILKGYKPLRKPGSIVWISPMEHNAVMRPLTALCAGSGISYRIMPHLPDGTIDTARLAEEWPGSQTALACINLESNVNGMMQPIESIANELHRLGVPILCDATQLPGTERIEADRLGIDFVAFTGHKGLLGPSGTGGYFIRHPESVEPLTAGGNGVHSESMDITEEMPDRFMAGTPNMLGLVALAESVAHLPAYGITQEQWCDALDEMAEMEGLTVWRSADRKRQGYVCSLTHETLLPSETGDLLLYRHGLITRMGLHCAPLAHHTLGTDKTGTVRISLSPYHTSQDLQLLLTGLRDVLHSR</sequence>
<evidence type="ECO:0000259" key="5">
    <source>
        <dbReference type="Pfam" id="PF00266"/>
    </source>
</evidence>
<evidence type="ECO:0000256" key="1">
    <source>
        <dbReference type="ARBA" id="ARBA00001933"/>
    </source>
</evidence>
<feature type="domain" description="Aminotransferase class V" evidence="5">
    <location>
        <begin position="8"/>
        <end position="373"/>
    </location>
</feature>
<dbReference type="EC" id="4.4.1.-" evidence="6"/>
<gene>
    <name evidence="6" type="primary">csdA</name>
    <name evidence="6" type="ORF">NCTC13100_00138</name>
</gene>
<evidence type="ECO:0000313" key="7">
    <source>
        <dbReference type="Proteomes" id="UP000254263"/>
    </source>
</evidence>
<dbReference type="PROSITE" id="PS00595">
    <property type="entry name" value="AA_TRANSFER_CLASS_5"/>
    <property type="match status" value="1"/>
</dbReference>
<evidence type="ECO:0000313" key="6">
    <source>
        <dbReference type="EMBL" id="SUB77024.1"/>
    </source>
</evidence>
<dbReference type="Pfam" id="PF00266">
    <property type="entry name" value="Aminotran_5"/>
    <property type="match status" value="1"/>
</dbReference>